<keyword evidence="2" id="KW-0732">Signal</keyword>
<feature type="region of interest" description="Disordered" evidence="1">
    <location>
        <begin position="25"/>
        <end position="51"/>
    </location>
</feature>
<dbReference type="EMBL" id="DXGA01000158">
    <property type="protein sequence ID" value="HIW94369.1"/>
    <property type="molecule type" value="Genomic_DNA"/>
</dbReference>
<dbReference type="PROSITE" id="PS51257">
    <property type="entry name" value="PROKAR_LIPOPROTEIN"/>
    <property type="match status" value="1"/>
</dbReference>
<feature type="signal peptide" evidence="2">
    <location>
        <begin position="1"/>
        <end position="21"/>
    </location>
</feature>
<sequence length="348" mass="36703">MKRTRISALFLALALSVGLLAGCTQQPSEPTATPSAQPVESTQPSQEPVTAERPEVNLAMLSGPTGMGAAKLMADNTDGLTLNDYTVTVAAQPTDLTGKLTSGELDIAALPTNVAAALYNKTNGAIQMLALNTLGVLYILENGDSIQSIADLAGKTIYATGQGANPEYVLNYLLRENGLEPGVDVTIEWKATGEEVSALMISGEAEIAMLPVPAATSVLMQNSEVRAAIDLNDAWTKAGAQGTMTMGCVVVRTEFAQENPQAVENFLEEYEESITYVSENPEEAAALVVEAGIVPKEPIAKAAIPQANLVCITGEDMLGIQDYYRVLWDADPSSIGGAIPDDAFYYLP</sequence>
<evidence type="ECO:0000256" key="1">
    <source>
        <dbReference type="SAM" id="MobiDB-lite"/>
    </source>
</evidence>
<dbReference type="PIRSF" id="PIRSF027386">
    <property type="entry name" value="UCP027386_ABC_sbc_TM0202"/>
    <property type="match status" value="1"/>
</dbReference>
<feature type="domain" description="SsuA/THI5-like" evidence="3">
    <location>
        <begin position="132"/>
        <end position="284"/>
    </location>
</feature>
<evidence type="ECO:0000256" key="2">
    <source>
        <dbReference type="SAM" id="SignalP"/>
    </source>
</evidence>
<dbReference type="Proteomes" id="UP000824192">
    <property type="component" value="Unassembled WGS sequence"/>
</dbReference>
<dbReference type="Pfam" id="PF09084">
    <property type="entry name" value="NMT1"/>
    <property type="match status" value="1"/>
</dbReference>
<dbReference type="Gene3D" id="3.40.190.10">
    <property type="entry name" value="Periplasmic binding protein-like II"/>
    <property type="match status" value="2"/>
</dbReference>
<dbReference type="SUPFAM" id="SSF53850">
    <property type="entry name" value="Periplasmic binding protein-like II"/>
    <property type="match status" value="1"/>
</dbReference>
<evidence type="ECO:0000313" key="4">
    <source>
        <dbReference type="EMBL" id="HIW94369.1"/>
    </source>
</evidence>
<reference evidence="4" key="1">
    <citation type="journal article" date="2021" name="PeerJ">
        <title>Extensive microbial diversity within the chicken gut microbiome revealed by metagenomics and culture.</title>
        <authorList>
            <person name="Gilroy R."/>
            <person name="Ravi A."/>
            <person name="Getino M."/>
            <person name="Pursley I."/>
            <person name="Horton D.L."/>
            <person name="Alikhan N.F."/>
            <person name="Baker D."/>
            <person name="Gharbi K."/>
            <person name="Hall N."/>
            <person name="Watson M."/>
            <person name="Adriaenssens E.M."/>
            <person name="Foster-Nyarko E."/>
            <person name="Jarju S."/>
            <person name="Secka A."/>
            <person name="Antonio M."/>
            <person name="Oren A."/>
            <person name="Chaudhuri R.R."/>
            <person name="La Ragione R."/>
            <person name="Hildebrand F."/>
            <person name="Pallen M.J."/>
        </authorList>
    </citation>
    <scope>NUCLEOTIDE SEQUENCE</scope>
    <source>
        <strain evidence="4">ChiGjej6B6-1540</strain>
    </source>
</reference>
<dbReference type="PANTHER" id="PTHR30024:SF46">
    <property type="entry name" value="ABC TRANSPORTER, SUBSTRATE-BINDING LIPOPROTEIN"/>
    <property type="match status" value="1"/>
</dbReference>
<evidence type="ECO:0000259" key="3">
    <source>
        <dbReference type="Pfam" id="PF09084"/>
    </source>
</evidence>
<feature type="compositionally biased region" description="Polar residues" evidence="1">
    <location>
        <begin position="25"/>
        <end position="48"/>
    </location>
</feature>
<organism evidence="4 5">
    <name type="scientific">Candidatus Flavonifractor merdipullorum</name>
    <dbReference type="NCBI Taxonomy" id="2838590"/>
    <lineage>
        <taxon>Bacteria</taxon>
        <taxon>Bacillati</taxon>
        <taxon>Bacillota</taxon>
        <taxon>Clostridia</taxon>
        <taxon>Eubacteriales</taxon>
        <taxon>Oscillospiraceae</taxon>
        <taxon>Flavonifractor</taxon>
    </lineage>
</organism>
<feature type="chain" id="PRO_5038953587" evidence="2">
    <location>
        <begin position="22"/>
        <end position="348"/>
    </location>
</feature>
<dbReference type="InterPro" id="IPR015168">
    <property type="entry name" value="SsuA/THI5"/>
</dbReference>
<dbReference type="AlphaFoldDB" id="A0A9D1RUE0"/>
<accession>A0A9D1RUE0</accession>
<name>A0A9D1RUE0_9FIRM</name>
<evidence type="ECO:0000313" key="5">
    <source>
        <dbReference type="Proteomes" id="UP000824192"/>
    </source>
</evidence>
<proteinExistence type="predicted"/>
<dbReference type="InterPro" id="IPR027024">
    <property type="entry name" value="UCP027386_ABC_sbc_TM0202"/>
</dbReference>
<protein>
    <submittedName>
        <fullName evidence="4">ABC transporter substrate-binding protein</fullName>
    </submittedName>
</protein>
<dbReference type="PANTHER" id="PTHR30024">
    <property type="entry name" value="ALIPHATIC SULFONATES-BINDING PROTEIN-RELATED"/>
    <property type="match status" value="1"/>
</dbReference>
<reference evidence="4" key="2">
    <citation type="submission" date="2021-04" db="EMBL/GenBank/DDBJ databases">
        <authorList>
            <person name="Gilroy R."/>
        </authorList>
    </citation>
    <scope>NUCLEOTIDE SEQUENCE</scope>
    <source>
        <strain evidence="4">ChiGjej6B6-1540</strain>
    </source>
</reference>
<gene>
    <name evidence="4" type="ORF">H9868_07505</name>
</gene>
<comment type="caution">
    <text evidence="4">The sequence shown here is derived from an EMBL/GenBank/DDBJ whole genome shotgun (WGS) entry which is preliminary data.</text>
</comment>